<keyword evidence="2" id="KW-1185">Reference proteome</keyword>
<organism evidence="1 2">
    <name type="scientific">Streptococcus hyointestinalis</name>
    <dbReference type="NCBI Taxonomy" id="1337"/>
    <lineage>
        <taxon>Bacteria</taxon>
        <taxon>Bacillati</taxon>
        <taxon>Bacillota</taxon>
        <taxon>Bacilli</taxon>
        <taxon>Lactobacillales</taxon>
        <taxon>Streptococcaceae</taxon>
        <taxon>Streptococcus</taxon>
    </lineage>
</organism>
<accession>A0A380KA75</accession>
<proteinExistence type="predicted"/>
<evidence type="ECO:0000313" key="2">
    <source>
        <dbReference type="Proteomes" id="UP000254924"/>
    </source>
</evidence>
<dbReference type="EMBL" id="UHFN01000007">
    <property type="protein sequence ID" value="SUN61499.1"/>
    <property type="molecule type" value="Genomic_DNA"/>
</dbReference>
<evidence type="ECO:0000313" key="1">
    <source>
        <dbReference type="EMBL" id="SUN61499.1"/>
    </source>
</evidence>
<dbReference type="Proteomes" id="UP000254924">
    <property type="component" value="Unassembled WGS sequence"/>
</dbReference>
<dbReference type="Pfam" id="PF10439">
    <property type="entry name" value="Bacteriocin_IIc"/>
    <property type="match status" value="1"/>
</dbReference>
<dbReference type="OrthoDB" id="2236905at2"/>
<dbReference type="InterPro" id="IPR023991">
    <property type="entry name" value="Bacteriocin_IIb_lactobn/cerein"/>
</dbReference>
<dbReference type="InterPro" id="IPR019493">
    <property type="entry name" value="Bacteriocin_IIb_lactacin-rel"/>
</dbReference>
<dbReference type="AlphaFoldDB" id="A0A380KA75"/>
<reference evidence="1 2" key="1">
    <citation type="submission" date="2018-06" db="EMBL/GenBank/DDBJ databases">
        <authorList>
            <consortium name="Pathogen Informatics"/>
            <person name="Doyle S."/>
        </authorList>
    </citation>
    <scope>NUCLEOTIDE SEQUENCE [LARGE SCALE GENOMIC DNA]</scope>
    <source>
        <strain evidence="1 2">NCTC12224</strain>
    </source>
</reference>
<gene>
    <name evidence="1" type="ORF">NCTC12224_01491</name>
</gene>
<name>A0A380KA75_9STRE</name>
<protein>
    <submittedName>
        <fullName evidence="1">Bacteriocin class II with double-glycine leader peptide</fullName>
    </submittedName>
</protein>
<dbReference type="GO" id="GO:0042742">
    <property type="term" value="P:defense response to bacterium"/>
    <property type="evidence" value="ECO:0007669"/>
    <property type="project" value="InterPro"/>
</dbReference>
<sequence>MNATMKQFEVMNEQQLVAVEGGKVNWGRIGMCALSVAAGAGQAYMSTAGGTAFLGPYAIGTGAIGAIIGGAGAAVNC</sequence>
<dbReference type="NCBIfam" id="TIGR03949">
    <property type="entry name" value="bact_IIb_cerein"/>
    <property type="match status" value="1"/>
</dbReference>